<feature type="region of interest" description="Disordered" evidence="1">
    <location>
        <begin position="169"/>
        <end position="231"/>
    </location>
</feature>
<reference evidence="5" key="1">
    <citation type="submission" date="2023-06" db="EMBL/GenBank/DDBJ databases">
        <authorList>
            <person name="Noh H."/>
        </authorList>
    </citation>
    <scope>NUCLEOTIDE SEQUENCE</scope>
    <source>
        <strain evidence="5">DUCC20226</strain>
    </source>
</reference>
<organism evidence="5 6">
    <name type="scientific">Phomopsis amygdali</name>
    <name type="common">Fusicoccum amygdali</name>
    <dbReference type="NCBI Taxonomy" id="1214568"/>
    <lineage>
        <taxon>Eukaryota</taxon>
        <taxon>Fungi</taxon>
        <taxon>Dikarya</taxon>
        <taxon>Ascomycota</taxon>
        <taxon>Pezizomycotina</taxon>
        <taxon>Sordariomycetes</taxon>
        <taxon>Sordariomycetidae</taxon>
        <taxon>Diaporthales</taxon>
        <taxon>Diaporthaceae</taxon>
        <taxon>Diaporthe</taxon>
    </lineage>
</organism>
<sequence>MLTKTSFVFLPLAVSAGLLPSWLAMDRRTDICGVKGYDRNNGNYFWSASKKLTSYSGCSTRCAQSERCESFGFNDEACMLFDLSLAENFDADRHSDVKYYDVGCVKDATISSTPKAPSSVTRTTTVSSATRTVTRSIALATGTGVPLRPINGTGFFPVTRTAASHSLITASSDEPATPTATTDNPAAETTSSNSSEGDNSTESGSSGTGVESQIGDGILPPTRNITLANNGTSTALNSTTAFNSTSTGTQNPLNCDSHHSFRKPLPRSDFPAVLVIRILIVIFAVGSMGLD</sequence>
<keyword evidence="2" id="KW-0812">Transmembrane</keyword>
<dbReference type="AlphaFoldDB" id="A0AAD9W3N7"/>
<feature type="domain" description="Apple" evidence="4">
    <location>
        <begin position="32"/>
        <end position="104"/>
    </location>
</feature>
<dbReference type="EMBL" id="JAUJFL010000004">
    <property type="protein sequence ID" value="KAK2604060.1"/>
    <property type="molecule type" value="Genomic_DNA"/>
</dbReference>
<keyword evidence="3" id="KW-0732">Signal</keyword>
<dbReference type="InterPro" id="IPR003609">
    <property type="entry name" value="Pan_app"/>
</dbReference>
<dbReference type="PROSITE" id="PS50948">
    <property type="entry name" value="PAN"/>
    <property type="match status" value="1"/>
</dbReference>
<keyword evidence="2" id="KW-1133">Transmembrane helix</keyword>
<evidence type="ECO:0000259" key="4">
    <source>
        <dbReference type="PROSITE" id="PS50948"/>
    </source>
</evidence>
<keyword evidence="2" id="KW-0472">Membrane</keyword>
<protein>
    <recommendedName>
        <fullName evidence="4">Apple domain-containing protein</fullName>
    </recommendedName>
</protein>
<name>A0AAD9W3N7_PHOAM</name>
<evidence type="ECO:0000313" key="6">
    <source>
        <dbReference type="Proteomes" id="UP001265746"/>
    </source>
</evidence>
<feature type="chain" id="PRO_5042228564" description="Apple domain-containing protein" evidence="3">
    <location>
        <begin position="25"/>
        <end position="291"/>
    </location>
</feature>
<proteinExistence type="predicted"/>
<dbReference type="Proteomes" id="UP001265746">
    <property type="component" value="Unassembled WGS sequence"/>
</dbReference>
<feature type="signal peptide" evidence="3">
    <location>
        <begin position="1"/>
        <end position="24"/>
    </location>
</feature>
<evidence type="ECO:0000256" key="1">
    <source>
        <dbReference type="SAM" id="MobiDB-lite"/>
    </source>
</evidence>
<feature type="compositionally biased region" description="Low complexity" evidence="1">
    <location>
        <begin position="169"/>
        <end position="212"/>
    </location>
</feature>
<evidence type="ECO:0000256" key="2">
    <source>
        <dbReference type="SAM" id="Phobius"/>
    </source>
</evidence>
<keyword evidence="6" id="KW-1185">Reference proteome</keyword>
<gene>
    <name evidence="5" type="ORF">N8I77_007019</name>
</gene>
<evidence type="ECO:0000313" key="5">
    <source>
        <dbReference type="EMBL" id="KAK2604060.1"/>
    </source>
</evidence>
<accession>A0AAD9W3N7</accession>
<evidence type="ECO:0000256" key="3">
    <source>
        <dbReference type="SAM" id="SignalP"/>
    </source>
</evidence>
<comment type="caution">
    <text evidence="5">The sequence shown here is derived from an EMBL/GenBank/DDBJ whole genome shotgun (WGS) entry which is preliminary data.</text>
</comment>
<feature type="transmembrane region" description="Helical" evidence="2">
    <location>
        <begin position="270"/>
        <end position="290"/>
    </location>
</feature>